<keyword evidence="6" id="KW-0441">Lipid A biosynthesis</keyword>
<keyword evidence="7 12" id="KW-0328">Glycosyltransferase</keyword>
<evidence type="ECO:0000256" key="10">
    <source>
        <dbReference type="ARBA" id="ARBA00048975"/>
    </source>
</evidence>
<organism evidence="12 13">
    <name type="scientific">Palleronia sediminis</name>
    <dbReference type="NCBI Taxonomy" id="2547833"/>
    <lineage>
        <taxon>Bacteria</taxon>
        <taxon>Pseudomonadati</taxon>
        <taxon>Pseudomonadota</taxon>
        <taxon>Alphaproteobacteria</taxon>
        <taxon>Rhodobacterales</taxon>
        <taxon>Roseobacteraceae</taxon>
        <taxon>Palleronia</taxon>
    </lineage>
</organism>
<evidence type="ECO:0000256" key="11">
    <source>
        <dbReference type="NCBIfam" id="TIGR00215"/>
    </source>
</evidence>
<evidence type="ECO:0000256" key="3">
    <source>
        <dbReference type="ARBA" id="ARBA00012687"/>
    </source>
</evidence>
<dbReference type="SUPFAM" id="SSF53756">
    <property type="entry name" value="UDP-Glycosyltransferase/glycogen phosphorylase"/>
    <property type="match status" value="1"/>
</dbReference>
<dbReference type="NCBIfam" id="TIGR00215">
    <property type="entry name" value="lpxB"/>
    <property type="match status" value="1"/>
</dbReference>
<dbReference type="EMBL" id="SNAA01000002">
    <property type="protein sequence ID" value="TDL83561.1"/>
    <property type="molecule type" value="Genomic_DNA"/>
</dbReference>
<evidence type="ECO:0000256" key="7">
    <source>
        <dbReference type="ARBA" id="ARBA00022676"/>
    </source>
</evidence>
<keyword evidence="5" id="KW-0444">Lipid biosynthesis</keyword>
<evidence type="ECO:0000256" key="9">
    <source>
        <dbReference type="ARBA" id="ARBA00023098"/>
    </source>
</evidence>
<keyword evidence="8 12" id="KW-0808">Transferase</keyword>
<gene>
    <name evidence="12" type="primary">lpxB</name>
    <name evidence="12" type="ORF">E2L08_02645</name>
</gene>
<dbReference type="Proteomes" id="UP000295701">
    <property type="component" value="Unassembled WGS sequence"/>
</dbReference>
<dbReference type="EC" id="2.4.1.182" evidence="3 11"/>
<dbReference type="PANTHER" id="PTHR30372">
    <property type="entry name" value="LIPID-A-DISACCHARIDE SYNTHASE"/>
    <property type="match status" value="1"/>
</dbReference>
<reference evidence="12 13" key="1">
    <citation type="submission" date="2019-03" db="EMBL/GenBank/DDBJ databases">
        <title>Primorskyibacter sp. SS33 isolated from sediments.</title>
        <authorList>
            <person name="Xunke S."/>
        </authorList>
    </citation>
    <scope>NUCLEOTIDE SEQUENCE [LARGE SCALE GENOMIC DNA]</scope>
    <source>
        <strain evidence="12 13">SS33</strain>
    </source>
</reference>
<evidence type="ECO:0000256" key="1">
    <source>
        <dbReference type="ARBA" id="ARBA00002056"/>
    </source>
</evidence>
<dbReference type="Pfam" id="PF02684">
    <property type="entry name" value="LpxB"/>
    <property type="match status" value="1"/>
</dbReference>
<dbReference type="GO" id="GO:0009245">
    <property type="term" value="P:lipid A biosynthetic process"/>
    <property type="evidence" value="ECO:0007669"/>
    <property type="project" value="UniProtKB-UniRule"/>
</dbReference>
<comment type="function">
    <text evidence="1">Condensation of UDP-2,3-diacylglucosamine and 2,3-diacylglucosamine-1-phosphate to form lipid A disaccharide, a precursor of lipid A, a phosphorylated glycolipid that anchors the lipopolysaccharide to the outer membrane of the cell.</text>
</comment>
<dbReference type="RefSeq" id="WP_133395514.1">
    <property type="nucleotide sequence ID" value="NZ_SNAA01000002.1"/>
</dbReference>
<evidence type="ECO:0000256" key="5">
    <source>
        <dbReference type="ARBA" id="ARBA00022516"/>
    </source>
</evidence>
<evidence type="ECO:0000313" key="12">
    <source>
        <dbReference type="EMBL" id="TDL83561.1"/>
    </source>
</evidence>
<comment type="caution">
    <text evidence="12">The sequence shown here is derived from an EMBL/GenBank/DDBJ whole genome shotgun (WGS) entry which is preliminary data.</text>
</comment>
<sequence length="377" mass="39273">MRVFLVAGEASGDALGAALIDGLTALAPETRFMGVGGAAMEARGLQSLFPMTDLSVMGLAEILPRYLHLRRRLTQTVEAASAARPDVLITIDSPDFGLRVAKRVRARHPVRTVHYVAPSVWAWRPGRAQAMAPFIDQVLALLPFEPPYMEAAGIRCDFVGHPIATEPRADPAAVAAFRQARADGGARIVTVLPGSRGSEVARLAPVFGAALARLGTGGRRLRVIVPAAPGVAAAVRAQVAGWPGAEVIDGGDDALKRVAFAASDAALAASGTVSLQLAAAGTPMVIAYDMNPLSRAIVSRLLRVGTVTLVNLVTGRCDVPECLGRDCTPERIAAELSAVLDDPAAQSAALRETMRALGQGGEDPGLRAARAVLDGLR</sequence>
<dbReference type="GO" id="GO:0016020">
    <property type="term" value="C:membrane"/>
    <property type="evidence" value="ECO:0007669"/>
    <property type="project" value="GOC"/>
</dbReference>
<accession>A0A4R6AH98</accession>
<comment type="similarity">
    <text evidence="2">Belongs to the LpxB family.</text>
</comment>
<dbReference type="GO" id="GO:0005543">
    <property type="term" value="F:phospholipid binding"/>
    <property type="evidence" value="ECO:0007669"/>
    <property type="project" value="TreeGrafter"/>
</dbReference>
<dbReference type="InterPro" id="IPR003835">
    <property type="entry name" value="Glyco_trans_19"/>
</dbReference>
<comment type="catalytic activity">
    <reaction evidence="10">
        <text>a lipid X + a UDP-2-N,3-O-bis[(3R)-3-hydroxyacyl]-alpha-D-glucosamine = a lipid A disaccharide + UDP + H(+)</text>
        <dbReference type="Rhea" id="RHEA:67828"/>
        <dbReference type="ChEBI" id="CHEBI:15378"/>
        <dbReference type="ChEBI" id="CHEBI:58223"/>
        <dbReference type="ChEBI" id="CHEBI:137748"/>
        <dbReference type="ChEBI" id="CHEBI:176338"/>
        <dbReference type="ChEBI" id="CHEBI:176343"/>
        <dbReference type="EC" id="2.4.1.182"/>
    </reaction>
</comment>
<keyword evidence="13" id="KW-1185">Reference proteome</keyword>
<keyword evidence="9" id="KW-0443">Lipid metabolism</keyword>
<dbReference type="AlphaFoldDB" id="A0A4R6AH98"/>
<dbReference type="PANTHER" id="PTHR30372:SF4">
    <property type="entry name" value="LIPID-A-DISACCHARIDE SYNTHASE, MITOCHONDRIAL-RELATED"/>
    <property type="match status" value="1"/>
</dbReference>
<evidence type="ECO:0000256" key="8">
    <source>
        <dbReference type="ARBA" id="ARBA00022679"/>
    </source>
</evidence>
<name>A0A4R6AH98_9RHOB</name>
<evidence type="ECO:0000313" key="13">
    <source>
        <dbReference type="Proteomes" id="UP000295701"/>
    </source>
</evidence>
<evidence type="ECO:0000256" key="2">
    <source>
        <dbReference type="ARBA" id="ARBA00007868"/>
    </source>
</evidence>
<dbReference type="GO" id="GO:0008915">
    <property type="term" value="F:lipid-A-disaccharide synthase activity"/>
    <property type="evidence" value="ECO:0007669"/>
    <property type="project" value="UniProtKB-UniRule"/>
</dbReference>
<evidence type="ECO:0000256" key="6">
    <source>
        <dbReference type="ARBA" id="ARBA00022556"/>
    </source>
</evidence>
<evidence type="ECO:0000256" key="4">
    <source>
        <dbReference type="ARBA" id="ARBA00020902"/>
    </source>
</evidence>
<dbReference type="OrthoDB" id="9801642at2"/>
<protein>
    <recommendedName>
        <fullName evidence="4 11">Lipid-A-disaccharide synthase</fullName>
        <ecNumber evidence="3 11">2.4.1.182</ecNumber>
    </recommendedName>
</protein>
<proteinExistence type="inferred from homology"/>